<dbReference type="Proteomes" id="UP000256599">
    <property type="component" value="Unassembled WGS sequence"/>
</dbReference>
<dbReference type="RefSeq" id="WP_104700449.1">
    <property type="nucleotide sequence ID" value="NZ_FZPP01000033.1"/>
</dbReference>
<evidence type="ECO:0000313" key="3">
    <source>
        <dbReference type="Proteomes" id="UP000256599"/>
    </source>
</evidence>
<evidence type="ECO:0008006" key="4">
    <source>
        <dbReference type="Google" id="ProtNLM"/>
    </source>
</evidence>
<comment type="caution">
    <text evidence="2">The sequence shown here is derived from an EMBL/GenBank/DDBJ whole genome shotgun (WGS) entry which is preliminary data.</text>
</comment>
<proteinExistence type="predicted"/>
<dbReference type="EMBL" id="NXLR01000017">
    <property type="protein sequence ID" value="RDU59160.1"/>
    <property type="molecule type" value="Genomic_DNA"/>
</dbReference>
<gene>
    <name evidence="2" type="ORF">CQA63_07735</name>
</gene>
<feature type="chain" id="PRO_5017680474" description="Outer membrane beta-barrel protein" evidence="1">
    <location>
        <begin position="20"/>
        <end position="289"/>
    </location>
</feature>
<dbReference type="OrthoDB" id="5329395at2"/>
<feature type="signal peptide" evidence="1">
    <location>
        <begin position="1"/>
        <end position="19"/>
    </location>
</feature>
<keyword evidence="3" id="KW-1185">Reference proteome</keyword>
<organism evidence="2 3">
    <name type="scientific">Helicobacter marmotae</name>
    <dbReference type="NCBI Taxonomy" id="152490"/>
    <lineage>
        <taxon>Bacteria</taxon>
        <taxon>Pseudomonadati</taxon>
        <taxon>Campylobacterota</taxon>
        <taxon>Epsilonproteobacteria</taxon>
        <taxon>Campylobacterales</taxon>
        <taxon>Helicobacteraceae</taxon>
        <taxon>Helicobacter</taxon>
    </lineage>
</organism>
<evidence type="ECO:0000313" key="2">
    <source>
        <dbReference type="EMBL" id="RDU59160.1"/>
    </source>
</evidence>
<reference evidence="2 3" key="1">
    <citation type="submission" date="2018-04" db="EMBL/GenBank/DDBJ databases">
        <title>Novel Campyloabacter and Helicobacter Species and Strains.</title>
        <authorList>
            <person name="Mannion A.J."/>
            <person name="Shen Z."/>
            <person name="Fox J.G."/>
        </authorList>
    </citation>
    <scope>NUCLEOTIDE SEQUENCE [LARGE SCALE GENOMIC DNA]</scope>
    <source>
        <strain evidence="2 3">MIT 98-6070</strain>
    </source>
</reference>
<protein>
    <recommendedName>
        <fullName evidence="4">Outer membrane beta-barrel protein</fullName>
    </recommendedName>
</protein>
<evidence type="ECO:0000256" key="1">
    <source>
        <dbReference type="SAM" id="SignalP"/>
    </source>
</evidence>
<sequence length="289" mass="32842">MRLKVLLLALLCHLSSIFGDDRVSIQGDSKWQPQLMKNGFYRSLGVYSGYYFYGEVDTRTNEEVMHMSLFMFGLSGQMGVVARNAYKLEGTLRVNYGYGKYVGGVLDVDNEERNGKPLTARDAVLIGDVELKAGYNLLSNLSYISLYAQSGLGYYLNRNEMTSMYRIQGYLYVPLELEGEAILNDKIALSYGAGYRYLIFGNHLSREPTGLNGKLDVIQKDGFSWHGFVGMNFFTKAGQLRSLRLVYEYWSIGDSPESAMSSVYTGDIQYLYEPKNRTHRVFLQYSFGF</sequence>
<accession>A0A3D8I1Z7</accession>
<keyword evidence="1" id="KW-0732">Signal</keyword>
<dbReference type="AlphaFoldDB" id="A0A3D8I1Z7"/>
<name>A0A3D8I1Z7_9HELI</name>